<dbReference type="EMBL" id="JARJLG010000016">
    <property type="protein sequence ID" value="KAJ7774283.1"/>
    <property type="molecule type" value="Genomic_DNA"/>
</dbReference>
<evidence type="ECO:0000313" key="1">
    <source>
        <dbReference type="EMBL" id="KAJ7774283.1"/>
    </source>
</evidence>
<evidence type="ECO:0000313" key="2">
    <source>
        <dbReference type="Proteomes" id="UP001215280"/>
    </source>
</evidence>
<keyword evidence="2" id="KW-1185">Reference proteome</keyword>
<name>A0AAD7JY14_9AGAR</name>
<proteinExistence type="predicted"/>
<organism evidence="1 2">
    <name type="scientific">Mycena maculata</name>
    <dbReference type="NCBI Taxonomy" id="230809"/>
    <lineage>
        <taxon>Eukaryota</taxon>
        <taxon>Fungi</taxon>
        <taxon>Dikarya</taxon>
        <taxon>Basidiomycota</taxon>
        <taxon>Agaricomycotina</taxon>
        <taxon>Agaricomycetes</taxon>
        <taxon>Agaricomycetidae</taxon>
        <taxon>Agaricales</taxon>
        <taxon>Marasmiineae</taxon>
        <taxon>Mycenaceae</taxon>
        <taxon>Mycena</taxon>
    </lineage>
</organism>
<comment type="caution">
    <text evidence="1">The sequence shown here is derived from an EMBL/GenBank/DDBJ whole genome shotgun (WGS) entry which is preliminary data.</text>
</comment>
<reference evidence="1" key="1">
    <citation type="submission" date="2023-03" db="EMBL/GenBank/DDBJ databases">
        <title>Massive genome expansion in bonnet fungi (Mycena s.s.) driven by repeated elements and novel gene families across ecological guilds.</title>
        <authorList>
            <consortium name="Lawrence Berkeley National Laboratory"/>
            <person name="Harder C.B."/>
            <person name="Miyauchi S."/>
            <person name="Viragh M."/>
            <person name="Kuo A."/>
            <person name="Thoen E."/>
            <person name="Andreopoulos B."/>
            <person name="Lu D."/>
            <person name="Skrede I."/>
            <person name="Drula E."/>
            <person name="Henrissat B."/>
            <person name="Morin E."/>
            <person name="Kohler A."/>
            <person name="Barry K."/>
            <person name="LaButti K."/>
            <person name="Morin E."/>
            <person name="Salamov A."/>
            <person name="Lipzen A."/>
            <person name="Mereny Z."/>
            <person name="Hegedus B."/>
            <person name="Baldrian P."/>
            <person name="Stursova M."/>
            <person name="Weitz H."/>
            <person name="Taylor A."/>
            <person name="Grigoriev I.V."/>
            <person name="Nagy L.G."/>
            <person name="Martin F."/>
            <person name="Kauserud H."/>
        </authorList>
    </citation>
    <scope>NUCLEOTIDE SEQUENCE</scope>
    <source>
        <strain evidence="1">CBHHK188m</strain>
    </source>
</reference>
<dbReference type="Proteomes" id="UP001215280">
    <property type="component" value="Unassembled WGS sequence"/>
</dbReference>
<dbReference type="AlphaFoldDB" id="A0AAD7JY14"/>
<accession>A0AAD7JY14</accession>
<gene>
    <name evidence="1" type="ORF">DFH07DRAFT_800888</name>
</gene>
<sequence length="78" mass="8658">MARSPVLPFNLSILFSTIGTMPISKRVKCRMAPCCNMAVIVKTTYMASHFRRTFSLQFHGSSPCVCTSLEFRGCPHTG</sequence>
<protein>
    <submittedName>
        <fullName evidence="1">Uncharacterized protein</fullName>
    </submittedName>
</protein>